<name>E9I645_DAPPU</name>
<organism evidence="1 2">
    <name type="scientific">Daphnia pulex</name>
    <name type="common">Water flea</name>
    <dbReference type="NCBI Taxonomy" id="6669"/>
    <lineage>
        <taxon>Eukaryota</taxon>
        <taxon>Metazoa</taxon>
        <taxon>Ecdysozoa</taxon>
        <taxon>Arthropoda</taxon>
        <taxon>Crustacea</taxon>
        <taxon>Branchiopoda</taxon>
        <taxon>Diplostraca</taxon>
        <taxon>Cladocera</taxon>
        <taxon>Anomopoda</taxon>
        <taxon>Daphniidae</taxon>
        <taxon>Daphnia</taxon>
    </lineage>
</organism>
<reference evidence="1 2" key="1">
    <citation type="journal article" date="2011" name="Science">
        <title>The ecoresponsive genome of Daphnia pulex.</title>
        <authorList>
            <person name="Colbourne J.K."/>
            <person name="Pfrender M.E."/>
            <person name="Gilbert D."/>
            <person name="Thomas W.K."/>
            <person name="Tucker A."/>
            <person name="Oakley T.H."/>
            <person name="Tokishita S."/>
            <person name="Aerts A."/>
            <person name="Arnold G.J."/>
            <person name="Basu M.K."/>
            <person name="Bauer D.J."/>
            <person name="Caceres C.E."/>
            <person name="Carmel L."/>
            <person name="Casola C."/>
            <person name="Choi J.H."/>
            <person name="Detter J.C."/>
            <person name="Dong Q."/>
            <person name="Dusheyko S."/>
            <person name="Eads B.D."/>
            <person name="Frohlich T."/>
            <person name="Geiler-Samerotte K.A."/>
            <person name="Gerlach D."/>
            <person name="Hatcher P."/>
            <person name="Jogdeo S."/>
            <person name="Krijgsveld J."/>
            <person name="Kriventseva E.V."/>
            <person name="Kultz D."/>
            <person name="Laforsch C."/>
            <person name="Lindquist E."/>
            <person name="Lopez J."/>
            <person name="Manak J.R."/>
            <person name="Muller J."/>
            <person name="Pangilinan J."/>
            <person name="Patwardhan R.P."/>
            <person name="Pitluck S."/>
            <person name="Pritham E.J."/>
            <person name="Rechtsteiner A."/>
            <person name="Rho M."/>
            <person name="Rogozin I.B."/>
            <person name="Sakarya O."/>
            <person name="Salamov A."/>
            <person name="Schaack S."/>
            <person name="Shapiro H."/>
            <person name="Shiga Y."/>
            <person name="Skalitzky C."/>
            <person name="Smith Z."/>
            <person name="Souvorov A."/>
            <person name="Sung W."/>
            <person name="Tang Z."/>
            <person name="Tsuchiya D."/>
            <person name="Tu H."/>
            <person name="Vos H."/>
            <person name="Wang M."/>
            <person name="Wolf Y.I."/>
            <person name="Yamagata H."/>
            <person name="Yamada T."/>
            <person name="Ye Y."/>
            <person name="Shaw J.R."/>
            <person name="Andrews J."/>
            <person name="Crease T.J."/>
            <person name="Tang H."/>
            <person name="Lucas S.M."/>
            <person name="Robertson H.M."/>
            <person name="Bork P."/>
            <person name="Koonin E.V."/>
            <person name="Zdobnov E.M."/>
            <person name="Grigoriev I.V."/>
            <person name="Lynch M."/>
            <person name="Boore J.L."/>
        </authorList>
    </citation>
    <scope>NUCLEOTIDE SEQUENCE [LARGE SCALE GENOMIC DNA]</scope>
</reference>
<dbReference type="InParanoid" id="E9I645"/>
<dbReference type="Proteomes" id="UP000000305">
    <property type="component" value="Unassembled WGS sequence"/>
</dbReference>
<gene>
    <name evidence="1" type="ORF">DAPPUDRAFT_276918</name>
</gene>
<evidence type="ECO:0000313" key="2">
    <source>
        <dbReference type="Proteomes" id="UP000000305"/>
    </source>
</evidence>
<protein>
    <submittedName>
        <fullName evidence="1">Uncharacterized protein</fullName>
    </submittedName>
</protein>
<sequence>MEILHWQKEGGGYNRALKMGIKKVHLCCSYKRLSQPAVEIDAGQKEEKESRKC</sequence>
<keyword evidence="2" id="KW-1185">Reference proteome</keyword>
<dbReference type="AlphaFoldDB" id="E9I645"/>
<accession>E9I645</accession>
<feature type="non-terminal residue" evidence="1">
    <location>
        <position position="53"/>
    </location>
</feature>
<dbReference type="EMBL" id="GL736136">
    <property type="protein sequence ID" value="EFX60535.1"/>
    <property type="molecule type" value="Genomic_DNA"/>
</dbReference>
<dbReference type="HOGENOM" id="CLU_3074646_0_0_1"/>
<proteinExistence type="predicted"/>
<evidence type="ECO:0000313" key="1">
    <source>
        <dbReference type="EMBL" id="EFX60535.1"/>
    </source>
</evidence>
<dbReference type="KEGG" id="dpx:DAPPUDRAFT_276918"/>